<dbReference type="InterPro" id="IPR050158">
    <property type="entry name" value="Ubiquitin_ubiquitin-like"/>
</dbReference>
<organism evidence="2 3">
    <name type="scientific">Chelydra serpentina</name>
    <name type="common">Snapping turtle</name>
    <name type="synonym">Testudo serpentina</name>
    <dbReference type="NCBI Taxonomy" id="8475"/>
    <lineage>
        <taxon>Eukaryota</taxon>
        <taxon>Metazoa</taxon>
        <taxon>Chordata</taxon>
        <taxon>Craniata</taxon>
        <taxon>Vertebrata</taxon>
        <taxon>Euteleostomi</taxon>
        <taxon>Archelosauria</taxon>
        <taxon>Testudinata</taxon>
        <taxon>Testudines</taxon>
        <taxon>Cryptodira</taxon>
        <taxon>Durocryptodira</taxon>
        <taxon>Americhelydia</taxon>
        <taxon>Chelydroidea</taxon>
        <taxon>Chelydridae</taxon>
        <taxon>Chelydra</taxon>
    </lineage>
</organism>
<evidence type="ECO:0000259" key="1">
    <source>
        <dbReference type="PROSITE" id="PS50053"/>
    </source>
</evidence>
<dbReference type="InterPro" id="IPR000626">
    <property type="entry name" value="Ubiquitin-like_dom"/>
</dbReference>
<dbReference type="InterPro" id="IPR029071">
    <property type="entry name" value="Ubiquitin-like_domsf"/>
</dbReference>
<proteinExistence type="predicted"/>
<dbReference type="PRINTS" id="PR00348">
    <property type="entry name" value="UBIQUITIN"/>
</dbReference>
<evidence type="ECO:0000313" key="3">
    <source>
        <dbReference type="Proteomes" id="UP000694403"/>
    </source>
</evidence>
<dbReference type="SUPFAM" id="SSF54236">
    <property type="entry name" value="Ubiquitin-like"/>
    <property type="match status" value="2"/>
</dbReference>
<reference evidence="2" key="2">
    <citation type="submission" date="2025-09" db="UniProtKB">
        <authorList>
            <consortium name="Ensembl"/>
        </authorList>
    </citation>
    <scope>IDENTIFICATION</scope>
</reference>
<dbReference type="PANTHER" id="PTHR10666">
    <property type="entry name" value="UBIQUITIN"/>
    <property type="match status" value="1"/>
</dbReference>
<dbReference type="Ensembl" id="ENSCSRT00000022137.1">
    <property type="protein sequence ID" value="ENSCSRP00000021199.1"/>
    <property type="gene ID" value="ENSCSRG00000016073.1"/>
</dbReference>
<accession>A0A8C3SZY4</accession>
<dbReference type="InterPro" id="IPR019956">
    <property type="entry name" value="Ubiquitin_dom"/>
</dbReference>
<name>A0A8C3SZY4_CHESE</name>
<dbReference type="Proteomes" id="UP000694403">
    <property type="component" value="Unplaced"/>
</dbReference>
<dbReference type="SMART" id="SM00213">
    <property type="entry name" value="UBQ"/>
    <property type="match status" value="2"/>
</dbReference>
<evidence type="ECO:0000313" key="2">
    <source>
        <dbReference type="Ensembl" id="ENSCSRP00000021199.1"/>
    </source>
</evidence>
<sequence>MALWLSVKLLTGEMHSLEVTSTMTVSAFKAQIAQKTGVSPYQQKLACQNGAYVELRDGSRLSDYQLKPGDVVLLMVKNEEPVTIFVKNDKGRTSIYTVLPSDGVTPFKARVQQQENIQTEQFWLSFEGKPLEDGRKLGDYNIAPHCTIFLHLRLRGGAEPQSLTFLLPSSLPR</sequence>
<dbReference type="Pfam" id="PF00240">
    <property type="entry name" value="ubiquitin"/>
    <property type="match status" value="2"/>
</dbReference>
<dbReference type="PROSITE" id="PS50053">
    <property type="entry name" value="UBIQUITIN_2"/>
    <property type="match status" value="2"/>
</dbReference>
<dbReference type="AlphaFoldDB" id="A0A8C3SZY4"/>
<keyword evidence="3" id="KW-1185">Reference proteome</keyword>
<protein>
    <submittedName>
        <fullName evidence="2">ISG15 ubiquitin like modifier</fullName>
    </submittedName>
</protein>
<reference evidence="2" key="1">
    <citation type="submission" date="2025-08" db="UniProtKB">
        <authorList>
            <consortium name="Ensembl"/>
        </authorList>
    </citation>
    <scope>IDENTIFICATION</scope>
</reference>
<feature type="domain" description="Ubiquitin-like" evidence="1">
    <location>
        <begin position="3"/>
        <end position="81"/>
    </location>
</feature>
<dbReference type="Gene3D" id="3.10.20.90">
    <property type="entry name" value="Phosphatidylinositol 3-kinase Catalytic Subunit, Chain A, domain 1"/>
    <property type="match status" value="2"/>
</dbReference>
<feature type="domain" description="Ubiquitin-like" evidence="1">
    <location>
        <begin position="82"/>
        <end position="157"/>
    </location>
</feature>